<feature type="transmembrane region" description="Helical" evidence="7">
    <location>
        <begin position="373"/>
        <end position="392"/>
    </location>
</feature>
<proteinExistence type="predicted"/>
<feature type="transmembrane region" description="Helical" evidence="7">
    <location>
        <begin position="141"/>
        <end position="163"/>
    </location>
</feature>
<feature type="transmembrane region" description="Helical" evidence="7">
    <location>
        <begin position="221"/>
        <end position="240"/>
    </location>
</feature>
<evidence type="ECO:0000256" key="2">
    <source>
        <dbReference type="ARBA" id="ARBA00022448"/>
    </source>
</evidence>
<keyword evidence="5 7" id="KW-1133">Transmembrane helix</keyword>
<reference evidence="10" key="1">
    <citation type="journal article" date="2019" name="Int. J. Syst. Evol. Microbiol.">
        <title>The Global Catalogue of Microorganisms (GCM) 10K type strain sequencing project: providing services to taxonomists for standard genome sequencing and annotation.</title>
        <authorList>
            <consortium name="The Broad Institute Genomics Platform"/>
            <consortium name="The Broad Institute Genome Sequencing Center for Infectious Disease"/>
            <person name="Wu L."/>
            <person name="Ma J."/>
        </authorList>
    </citation>
    <scope>NUCLEOTIDE SEQUENCE [LARGE SCALE GENOMIC DNA]</scope>
    <source>
        <strain evidence="10">NBRC 111756</strain>
    </source>
</reference>
<dbReference type="Gene3D" id="1.20.1250.20">
    <property type="entry name" value="MFS general substrate transporter like domains"/>
    <property type="match status" value="1"/>
</dbReference>
<evidence type="ECO:0000259" key="8">
    <source>
        <dbReference type="PROSITE" id="PS50850"/>
    </source>
</evidence>
<evidence type="ECO:0000256" key="4">
    <source>
        <dbReference type="ARBA" id="ARBA00022692"/>
    </source>
</evidence>
<feature type="transmembrane region" description="Helical" evidence="7">
    <location>
        <begin position="76"/>
        <end position="95"/>
    </location>
</feature>
<sequence>MNPPSILHERNYLTYLCGSVFSTQGIWIQRMTLGWMIWDLTHSETWLGLLAFLMFFPVVLVGPLFGVLVDRINRRRAAVLISLMLSAFGFCLAVLVAGGLIGAPGVLLFALGIGITNSAYQAVRLSLVPELVSAPNMSRAVAINAILFNSARFIGPMIAGLLINLQGSALSFAVTGACYLPLTGVLLCLRLDEHRRRDGKAPGAFLVDLAAGVRYARRESLIARLLLVICCAAIFGRGLLEILPAVADGLYGRGVEALAALTSAAGFGSIIAGLLLSASGTERLPLALRLAGIGSGALLILFSLGGRFESGLLIVTALSFCATVCGVATQSLIQISLDSAYRGRVMSLWGALNVGGGAIGGLLFGLLTEFAGFGPSLLLPGLAMMATSAYATRNLHAFRRVG</sequence>
<comment type="caution">
    <text evidence="9">The sequence shown here is derived from an EMBL/GenBank/DDBJ whole genome shotgun (WGS) entry which is preliminary data.</text>
</comment>
<name>A0ABW2A1G5_9GAMM</name>
<evidence type="ECO:0000256" key="5">
    <source>
        <dbReference type="ARBA" id="ARBA00022989"/>
    </source>
</evidence>
<evidence type="ECO:0000313" key="9">
    <source>
        <dbReference type="EMBL" id="MFC6671321.1"/>
    </source>
</evidence>
<feature type="transmembrane region" description="Helical" evidence="7">
    <location>
        <begin position="12"/>
        <end position="29"/>
    </location>
</feature>
<dbReference type="PANTHER" id="PTHR23513">
    <property type="entry name" value="INTEGRAL MEMBRANE EFFLUX PROTEIN-RELATED"/>
    <property type="match status" value="1"/>
</dbReference>
<keyword evidence="10" id="KW-1185">Reference proteome</keyword>
<dbReference type="CDD" id="cd06173">
    <property type="entry name" value="MFS_MefA_like"/>
    <property type="match status" value="1"/>
</dbReference>
<keyword evidence="2" id="KW-0813">Transport</keyword>
<dbReference type="Proteomes" id="UP001596422">
    <property type="component" value="Unassembled WGS sequence"/>
</dbReference>
<evidence type="ECO:0000256" key="6">
    <source>
        <dbReference type="ARBA" id="ARBA00023136"/>
    </source>
</evidence>
<feature type="transmembrane region" description="Helical" evidence="7">
    <location>
        <begin position="260"/>
        <end position="279"/>
    </location>
</feature>
<dbReference type="InterPro" id="IPR010290">
    <property type="entry name" value="TM_effector"/>
</dbReference>
<dbReference type="EMBL" id="JBHSWE010000001">
    <property type="protein sequence ID" value="MFC6671321.1"/>
    <property type="molecule type" value="Genomic_DNA"/>
</dbReference>
<feature type="transmembrane region" description="Helical" evidence="7">
    <location>
        <begin position="49"/>
        <end position="69"/>
    </location>
</feature>
<evidence type="ECO:0000313" key="10">
    <source>
        <dbReference type="Proteomes" id="UP001596422"/>
    </source>
</evidence>
<protein>
    <submittedName>
        <fullName evidence="9">MFS transporter</fullName>
    </submittedName>
</protein>
<feature type="transmembrane region" description="Helical" evidence="7">
    <location>
        <begin position="101"/>
        <end position="120"/>
    </location>
</feature>
<keyword evidence="4 7" id="KW-0812">Transmembrane</keyword>
<dbReference type="InterPro" id="IPR020846">
    <property type="entry name" value="MFS_dom"/>
</dbReference>
<dbReference type="RefSeq" id="WP_379909832.1">
    <property type="nucleotide sequence ID" value="NZ_JBHSWE010000001.1"/>
</dbReference>
<keyword evidence="3" id="KW-1003">Cell membrane</keyword>
<dbReference type="SUPFAM" id="SSF103473">
    <property type="entry name" value="MFS general substrate transporter"/>
    <property type="match status" value="1"/>
</dbReference>
<comment type="subcellular location">
    <subcellularLocation>
        <location evidence="1">Cell membrane</location>
        <topology evidence="1">Multi-pass membrane protein</topology>
    </subcellularLocation>
</comment>
<evidence type="ECO:0000256" key="3">
    <source>
        <dbReference type="ARBA" id="ARBA00022475"/>
    </source>
</evidence>
<dbReference type="InterPro" id="IPR036259">
    <property type="entry name" value="MFS_trans_sf"/>
</dbReference>
<feature type="transmembrane region" description="Helical" evidence="7">
    <location>
        <begin position="169"/>
        <end position="189"/>
    </location>
</feature>
<keyword evidence="6 7" id="KW-0472">Membrane</keyword>
<evidence type="ECO:0000256" key="7">
    <source>
        <dbReference type="SAM" id="Phobius"/>
    </source>
</evidence>
<accession>A0ABW2A1G5</accession>
<feature type="domain" description="Major facilitator superfamily (MFS) profile" evidence="8">
    <location>
        <begin position="1"/>
        <end position="402"/>
    </location>
</feature>
<evidence type="ECO:0000256" key="1">
    <source>
        <dbReference type="ARBA" id="ARBA00004651"/>
    </source>
</evidence>
<gene>
    <name evidence="9" type="ORF">ACFQDL_15520</name>
</gene>
<feature type="transmembrane region" description="Helical" evidence="7">
    <location>
        <begin position="311"/>
        <end position="333"/>
    </location>
</feature>
<organism evidence="9 10">
    <name type="scientific">Marinobacterium aestuariivivens</name>
    <dbReference type="NCBI Taxonomy" id="1698799"/>
    <lineage>
        <taxon>Bacteria</taxon>
        <taxon>Pseudomonadati</taxon>
        <taxon>Pseudomonadota</taxon>
        <taxon>Gammaproteobacteria</taxon>
        <taxon>Oceanospirillales</taxon>
        <taxon>Oceanospirillaceae</taxon>
        <taxon>Marinobacterium</taxon>
    </lineage>
</organism>
<dbReference type="PANTHER" id="PTHR23513:SF6">
    <property type="entry name" value="MAJOR FACILITATOR SUPERFAMILY ASSOCIATED DOMAIN-CONTAINING PROTEIN"/>
    <property type="match status" value="1"/>
</dbReference>
<dbReference type="Pfam" id="PF05977">
    <property type="entry name" value="MFS_3"/>
    <property type="match status" value="1"/>
</dbReference>
<feature type="transmembrane region" description="Helical" evidence="7">
    <location>
        <begin position="345"/>
        <end position="367"/>
    </location>
</feature>
<feature type="transmembrane region" description="Helical" evidence="7">
    <location>
        <begin position="286"/>
        <end position="305"/>
    </location>
</feature>
<dbReference type="PROSITE" id="PS50850">
    <property type="entry name" value="MFS"/>
    <property type="match status" value="1"/>
</dbReference>